<gene>
    <name evidence="3" type="ORF">E5161_06070</name>
</gene>
<dbReference type="EMBL" id="SUPK01000002">
    <property type="protein sequence ID" value="TJY43447.1"/>
    <property type="molecule type" value="Genomic_DNA"/>
</dbReference>
<evidence type="ECO:0000313" key="3">
    <source>
        <dbReference type="EMBL" id="TJY43447.1"/>
    </source>
</evidence>
<comment type="caution">
    <text evidence="3">The sequence shown here is derived from an EMBL/GenBank/DDBJ whole genome shotgun (WGS) entry which is preliminary data.</text>
</comment>
<organism evidence="3 4">
    <name type="scientific">Cohnella pontilimi</name>
    <dbReference type="NCBI Taxonomy" id="2564100"/>
    <lineage>
        <taxon>Bacteria</taxon>
        <taxon>Bacillati</taxon>
        <taxon>Bacillota</taxon>
        <taxon>Bacilli</taxon>
        <taxon>Bacillales</taxon>
        <taxon>Paenibacillaceae</taxon>
        <taxon>Cohnella</taxon>
    </lineage>
</organism>
<feature type="signal peptide" evidence="2">
    <location>
        <begin position="1"/>
        <end position="21"/>
    </location>
</feature>
<dbReference type="Proteomes" id="UP000309673">
    <property type="component" value="Unassembled WGS sequence"/>
</dbReference>
<proteinExistence type="predicted"/>
<keyword evidence="1" id="KW-0175">Coiled coil</keyword>
<dbReference type="OrthoDB" id="2487047at2"/>
<evidence type="ECO:0008006" key="5">
    <source>
        <dbReference type="Google" id="ProtNLM"/>
    </source>
</evidence>
<evidence type="ECO:0000256" key="1">
    <source>
        <dbReference type="SAM" id="Coils"/>
    </source>
</evidence>
<keyword evidence="4" id="KW-1185">Reference proteome</keyword>
<feature type="coiled-coil region" evidence="1">
    <location>
        <begin position="681"/>
        <end position="708"/>
    </location>
</feature>
<sequence length="764" mass="83886">MSLTKKVTVSALAVSMLSASLGVVPLSQKGLIEKFGVVHRAYAANAGLPSPAFLQRMNEVHAALVAGDAADVQNVRNLRDEIARLDDQTDQYLLDPIWNKISGKLPESVDQAELKESLFRLVKAVGSFRYDPKASDLEAIRTNPEFRATLQTIAAAGGHDNLKMDDFLVFLFGDGDKLKGLEGTIVDVLKSKPPLELARLFVDRQGIHAVLTEAADKLLRQTDDYTFSSILNNLDVTATDVRATVLGFQMKLDHAVPATHAMAIAYIRSAAKADVEISDDGRMHRYSLNVFGIKVPNMVLNWVKVSGSPDVTVEPDGVVSIPEDVPSASAVIRAMLISPSGGTHKVIFEQEVTLTAEQSGDVFPVKPFLERMNKIRAALLAGDPADILDVRKARDEIAGLNAVEDQKLIDPLWNRISPHLPDSVDRAELKTKLFNMLQALGSFRYDPQASDLEAIRNNPEYREALKTIAAAGGVNSLTMDDFLIFLFGDAKDRIGFEGTVLRTVADMKSKEIAALLGNQDKMNAVFGKAMTELLSKKQDYALTQTLRNLGVKPADLMSTVENFQNKLKYDLPAMNAIAVAYVRAEAKSTVKITANGRHHEYQLSFMDIRIPSSILQWTKVSGDKDVEVKKDGKVSISNKVAQGTAVIQAALINPYGGPAKVVFQQEVTLVNGSKKEKDDPKDEVRDIIKELEEKLDELKEELLASTGDLQKVKVLLEVVQTGKDTVNRIQETDAPKAVKHEALRDVKNQVNQTVFFIIEHMMGV</sequence>
<accession>A0A4U0FF20</accession>
<evidence type="ECO:0000313" key="4">
    <source>
        <dbReference type="Proteomes" id="UP000309673"/>
    </source>
</evidence>
<name>A0A4U0FF20_9BACL</name>
<dbReference type="RefSeq" id="WP_136776810.1">
    <property type="nucleotide sequence ID" value="NZ_SUPK01000002.1"/>
</dbReference>
<dbReference type="AlphaFoldDB" id="A0A4U0FF20"/>
<keyword evidence="2" id="KW-0732">Signal</keyword>
<evidence type="ECO:0000256" key="2">
    <source>
        <dbReference type="SAM" id="SignalP"/>
    </source>
</evidence>
<protein>
    <recommendedName>
        <fullName evidence="5">SbsC C-terminal domain-containing protein</fullName>
    </recommendedName>
</protein>
<reference evidence="3 4" key="1">
    <citation type="submission" date="2019-04" db="EMBL/GenBank/DDBJ databases">
        <title>Cohnella sp. nov., isolated from soil.</title>
        <authorList>
            <person name="Kim W."/>
        </authorList>
    </citation>
    <scope>NUCLEOTIDE SEQUENCE [LARGE SCALE GENOMIC DNA]</scope>
    <source>
        <strain evidence="3 4">CAU 1483</strain>
    </source>
</reference>
<feature type="chain" id="PRO_5038471427" description="SbsC C-terminal domain-containing protein" evidence="2">
    <location>
        <begin position="22"/>
        <end position="764"/>
    </location>
</feature>